<dbReference type="eggNOG" id="COG1079">
    <property type="taxonomic scope" value="Bacteria"/>
</dbReference>
<feature type="transmembrane region" description="Helical" evidence="6">
    <location>
        <begin position="173"/>
        <end position="194"/>
    </location>
</feature>
<dbReference type="PATRIC" id="fig|889378.3.peg.1995"/>
<accession>H9UKL6</accession>
<evidence type="ECO:0000256" key="1">
    <source>
        <dbReference type="ARBA" id="ARBA00004651"/>
    </source>
</evidence>
<evidence type="ECO:0000313" key="7">
    <source>
        <dbReference type="EMBL" id="AFG38059.1"/>
    </source>
</evidence>
<evidence type="ECO:0000313" key="8">
    <source>
        <dbReference type="Proteomes" id="UP000007383"/>
    </source>
</evidence>
<sequence length="276" mass="28109">MTSFFTSTVLAAVPVAIAGIGGLFSQRAGVLNIALEGIILAGAFAAILVGSLTGSVALALCAGMGAGLLLSTLQILLTLQLQANIFITGLGINLLAAGSIPLFSQLMLNTAGVYRLPATMRLAAGLPVLLLGAWTIGAWLLFGCTRTGIELHAAGSEPELLQRRGRPVHRYRALALILSGLAAGLAGSLLSLRVQAYAPGMSAGRGWIALGTVFLGFLHPVGVVIGALVYGLADAAAGGLQRTAALPSGILIALPYLVTTAAFIFSAAVKLRQSRE</sequence>
<organism evidence="7 8">
    <name type="scientific">Spirochaeta africana (strain ATCC 700263 / DSM 8902 / Z-7692)</name>
    <dbReference type="NCBI Taxonomy" id="889378"/>
    <lineage>
        <taxon>Bacteria</taxon>
        <taxon>Pseudomonadati</taxon>
        <taxon>Spirochaetota</taxon>
        <taxon>Spirochaetia</taxon>
        <taxon>Spirochaetales</taxon>
        <taxon>Spirochaetaceae</taxon>
        <taxon>Spirochaeta</taxon>
    </lineage>
</organism>
<evidence type="ECO:0000256" key="2">
    <source>
        <dbReference type="ARBA" id="ARBA00022475"/>
    </source>
</evidence>
<dbReference type="OrthoDB" id="370051at2"/>
<evidence type="ECO:0000256" key="3">
    <source>
        <dbReference type="ARBA" id="ARBA00022692"/>
    </source>
</evidence>
<feature type="transmembrane region" description="Helical" evidence="6">
    <location>
        <begin position="56"/>
        <end position="79"/>
    </location>
</feature>
<protein>
    <submittedName>
        <fullName evidence="7">Putative ABC-type transport system, permease component</fullName>
    </submittedName>
</protein>
<keyword evidence="3 6" id="KW-0812">Transmembrane</keyword>
<evidence type="ECO:0000256" key="5">
    <source>
        <dbReference type="ARBA" id="ARBA00023136"/>
    </source>
</evidence>
<feature type="transmembrane region" description="Helical" evidence="6">
    <location>
        <begin position="28"/>
        <end position="49"/>
    </location>
</feature>
<feature type="transmembrane region" description="Helical" evidence="6">
    <location>
        <begin position="85"/>
        <end position="108"/>
    </location>
</feature>
<dbReference type="STRING" id="889378.Spiaf_2009"/>
<dbReference type="CDD" id="cd06580">
    <property type="entry name" value="TM_PBP1_transp_TpRbsC_like"/>
    <property type="match status" value="1"/>
</dbReference>
<keyword evidence="8" id="KW-1185">Reference proteome</keyword>
<dbReference type="HOGENOM" id="CLU_040769_1_3_12"/>
<dbReference type="PANTHER" id="PTHR43370">
    <property type="entry name" value="SUGAR ABC TRANSPORTER INTEGRAL MEMBRANE PROTEIN-RELATED"/>
    <property type="match status" value="1"/>
</dbReference>
<feature type="transmembrane region" description="Helical" evidence="6">
    <location>
        <begin position="120"/>
        <end position="142"/>
    </location>
</feature>
<keyword evidence="5 6" id="KW-0472">Membrane</keyword>
<evidence type="ECO:0000256" key="4">
    <source>
        <dbReference type="ARBA" id="ARBA00022989"/>
    </source>
</evidence>
<dbReference type="InterPro" id="IPR001851">
    <property type="entry name" value="ABC_transp_permease"/>
</dbReference>
<dbReference type="PANTHER" id="PTHR43370:SF1">
    <property type="entry name" value="GUANOSINE ABC TRANSPORTER PERMEASE PROTEIN NUPQ"/>
    <property type="match status" value="1"/>
</dbReference>
<comment type="subcellular location">
    <subcellularLocation>
        <location evidence="1">Cell membrane</location>
        <topology evidence="1">Multi-pass membrane protein</topology>
    </subcellularLocation>
</comment>
<keyword evidence="4 6" id="KW-1133">Transmembrane helix</keyword>
<dbReference type="RefSeq" id="WP_014456042.1">
    <property type="nucleotide sequence ID" value="NC_017098.1"/>
</dbReference>
<feature type="transmembrane region" description="Helical" evidence="6">
    <location>
        <begin position="206"/>
        <end position="233"/>
    </location>
</feature>
<keyword evidence="2" id="KW-1003">Cell membrane</keyword>
<dbReference type="Proteomes" id="UP000007383">
    <property type="component" value="Chromosome"/>
</dbReference>
<dbReference type="GO" id="GO:0022857">
    <property type="term" value="F:transmembrane transporter activity"/>
    <property type="evidence" value="ECO:0007669"/>
    <property type="project" value="InterPro"/>
</dbReference>
<dbReference type="GO" id="GO:0005886">
    <property type="term" value="C:plasma membrane"/>
    <property type="evidence" value="ECO:0007669"/>
    <property type="project" value="UniProtKB-SubCell"/>
</dbReference>
<feature type="transmembrane region" description="Helical" evidence="6">
    <location>
        <begin position="245"/>
        <end position="269"/>
    </location>
</feature>
<proteinExistence type="predicted"/>
<reference evidence="8" key="1">
    <citation type="journal article" date="2013" name="Stand. Genomic Sci.">
        <title>Complete genome sequence of the halophilic bacterium Spirochaeta africana type strain (Z-7692(T)) from the alkaline Lake Magadi in the East African Rift.</title>
        <authorList>
            <person name="Liolos K."/>
            <person name="Abt B."/>
            <person name="Scheuner C."/>
            <person name="Teshima H."/>
            <person name="Held B."/>
            <person name="Lapidus A."/>
            <person name="Nolan M."/>
            <person name="Lucas S."/>
            <person name="Deshpande S."/>
            <person name="Cheng J.F."/>
            <person name="Tapia R."/>
            <person name="Goodwin L.A."/>
            <person name="Pitluck S."/>
            <person name="Pagani I."/>
            <person name="Ivanova N."/>
            <person name="Mavromatis K."/>
            <person name="Mikhailova N."/>
            <person name="Huntemann M."/>
            <person name="Pati A."/>
            <person name="Chen A."/>
            <person name="Palaniappan K."/>
            <person name="Land M."/>
            <person name="Rohde M."/>
            <person name="Tindall B.J."/>
            <person name="Detter J.C."/>
            <person name="Goker M."/>
            <person name="Bristow J."/>
            <person name="Eisen J.A."/>
            <person name="Markowitz V."/>
            <person name="Hugenholtz P."/>
            <person name="Woyke T."/>
            <person name="Klenk H.P."/>
            <person name="Kyrpides N.C."/>
        </authorList>
    </citation>
    <scope>NUCLEOTIDE SEQUENCE</scope>
    <source>
        <strain evidence="8">ATCC 700263 / DSM 8902 / Z-7692</strain>
    </source>
</reference>
<name>H9UKL6_SPIAZ</name>
<dbReference type="EMBL" id="CP003282">
    <property type="protein sequence ID" value="AFG38059.1"/>
    <property type="molecule type" value="Genomic_DNA"/>
</dbReference>
<gene>
    <name evidence="7" type="ordered locus">Spiaf_2009</name>
</gene>
<dbReference type="Pfam" id="PF02653">
    <property type="entry name" value="BPD_transp_2"/>
    <property type="match status" value="1"/>
</dbReference>
<dbReference type="AlphaFoldDB" id="H9UKL6"/>
<dbReference type="KEGG" id="sfc:Spiaf_2009"/>
<evidence type="ECO:0000256" key="6">
    <source>
        <dbReference type="SAM" id="Phobius"/>
    </source>
</evidence>